<dbReference type="SUPFAM" id="SSF54106">
    <property type="entry name" value="LysM domain"/>
    <property type="match status" value="5"/>
</dbReference>
<proteinExistence type="predicted"/>
<feature type="chain" id="PRO_5045602665" evidence="1">
    <location>
        <begin position="21"/>
        <end position="518"/>
    </location>
</feature>
<dbReference type="PANTHER" id="PTHR33734">
    <property type="entry name" value="LYSM DOMAIN-CONTAINING GPI-ANCHORED PROTEIN 2"/>
    <property type="match status" value="1"/>
</dbReference>
<dbReference type="InterPro" id="IPR036779">
    <property type="entry name" value="LysM_dom_sf"/>
</dbReference>
<feature type="domain" description="LysM" evidence="2">
    <location>
        <begin position="102"/>
        <end position="145"/>
    </location>
</feature>
<keyword evidence="4" id="KW-1185">Reference proteome</keyword>
<dbReference type="InterPro" id="IPR018392">
    <property type="entry name" value="LysM"/>
</dbReference>
<dbReference type="PANTHER" id="PTHR33734:SF22">
    <property type="entry name" value="MEMBRANE-BOUND LYTIC MUREIN TRANSGLYCOSYLASE D"/>
    <property type="match status" value="1"/>
</dbReference>
<organism evidence="3 4">
    <name type="scientific">Pedobacter montanisoli</name>
    <dbReference type="NCBI Taxonomy" id="2923277"/>
    <lineage>
        <taxon>Bacteria</taxon>
        <taxon>Pseudomonadati</taxon>
        <taxon>Bacteroidota</taxon>
        <taxon>Sphingobacteriia</taxon>
        <taxon>Sphingobacteriales</taxon>
        <taxon>Sphingobacteriaceae</taxon>
        <taxon>Pedobacter</taxon>
    </lineage>
</organism>
<dbReference type="PROSITE" id="PS51782">
    <property type="entry name" value="LYSM"/>
    <property type="match status" value="4"/>
</dbReference>
<keyword evidence="1" id="KW-0732">Signal</keyword>
<feature type="signal peptide" evidence="1">
    <location>
        <begin position="1"/>
        <end position="20"/>
    </location>
</feature>
<dbReference type="SMART" id="SM00257">
    <property type="entry name" value="LysM"/>
    <property type="match status" value="5"/>
</dbReference>
<reference evidence="3" key="1">
    <citation type="submission" date="2022-03" db="EMBL/GenBank/DDBJ databases">
        <authorList>
            <person name="Woo C.Y."/>
        </authorList>
    </citation>
    <scope>NUCLEOTIDE SEQUENCE</scope>
    <source>
        <strain evidence="3">CYS-01</strain>
    </source>
</reference>
<protein>
    <submittedName>
        <fullName evidence="3">LysM peptidoglycan-binding domain-containing protein</fullName>
    </submittedName>
</protein>
<sequence length="518" mass="57022">MIKKYIFLATICLSTFIVRASNPIDSIGVENINGKKVIIHKVDPKESYYSISRKYNVNVKDVISYNENKNLQIGTIVKVPTELAFNAVTKNTGKSAENAGFFEHTVIAKDNLNMLAEKYGTTINEIKQLNNLTSSNLQIGQVLKIPFVKTNNVAANVPVENNTVTPTVKEAQQGSVIEHTVKAKETLNLLSGLYGTTVEDIKRLNNLSSSNLQIGQVLKIQNNKDESVANNPAPAEKVKNTIEKAANTIESKTDEPSFNYTVKDNETIYNIAARYNLTTYQLIQFNKLTSYNLKPGQTLKIPGNKEAVAEVEKTQPAPVQKKVETENTAVTKPISTNEKSFEHTVKAGETIYAIASKYGLTTYQLKQANNLTDNELKVGQKLIIKGDKIVNATNSNEENDETDSSPSTMITPALKRSAATYGLNQVEEKGTGIWIADPDLDPAKMLILHKTAPVGTIIKITNPMTNRSTFAKVVGKFTENETTKDVIIVMTKAVADAVGALDKRFFCHLTYGPQDNDQ</sequence>
<name>A0ABS9ZXP8_9SPHI</name>
<feature type="domain" description="LysM" evidence="2">
    <location>
        <begin position="258"/>
        <end position="301"/>
    </location>
</feature>
<comment type="caution">
    <text evidence="3">The sequence shown here is derived from an EMBL/GenBank/DDBJ whole genome shotgun (WGS) entry which is preliminary data.</text>
</comment>
<dbReference type="EMBL" id="JALGBH010000002">
    <property type="protein sequence ID" value="MCJ0743055.1"/>
    <property type="molecule type" value="Genomic_DNA"/>
</dbReference>
<evidence type="ECO:0000313" key="3">
    <source>
        <dbReference type="EMBL" id="MCJ0743055.1"/>
    </source>
</evidence>
<feature type="domain" description="LysM" evidence="2">
    <location>
        <begin position="341"/>
        <end position="384"/>
    </location>
</feature>
<feature type="domain" description="LysM" evidence="2">
    <location>
        <begin position="177"/>
        <end position="220"/>
    </location>
</feature>
<gene>
    <name evidence="3" type="ORF">MMF97_10060</name>
</gene>
<dbReference type="Gene3D" id="3.10.350.10">
    <property type="entry name" value="LysM domain"/>
    <property type="match status" value="5"/>
</dbReference>
<dbReference type="CDD" id="cd00118">
    <property type="entry name" value="LysM"/>
    <property type="match status" value="5"/>
</dbReference>
<dbReference type="Proteomes" id="UP001165460">
    <property type="component" value="Unassembled WGS sequence"/>
</dbReference>
<evidence type="ECO:0000259" key="2">
    <source>
        <dbReference type="PROSITE" id="PS51782"/>
    </source>
</evidence>
<dbReference type="RefSeq" id="WP_243362083.1">
    <property type="nucleotide sequence ID" value="NZ_JALGBH010000002.1"/>
</dbReference>
<evidence type="ECO:0000313" key="4">
    <source>
        <dbReference type="Proteomes" id="UP001165460"/>
    </source>
</evidence>
<evidence type="ECO:0000256" key="1">
    <source>
        <dbReference type="SAM" id="SignalP"/>
    </source>
</evidence>
<dbReference type="Pfam" id="PF01476">
    <property type="entry name" value="LysM"/>
    <property type="match status" value="5"/>
</dbReference>
<accession>A0ABS9ZXP8</accession>